<evidence type="ECO:0008006" key="2">
    <source>
        <dbReference type="Google" id="ProtNLM"/>
    </source>
</evidence>
<dbReference type="InterPro" id="IPR029044">
    <property type="entry name" value="Nucleotide-diphossugar_trans"/>
</dbReference>
<dbReference type="EMBL" id="MLJW01000138">
    <property type="protein sequence ID" value="OIQ97091.1"/>
    <property type="molecule type" value="Genomic_DNA"/>
</dbReference>
<reference evidence="1" key="1">
    <citation type="submission" date="2016-10" db="EMBL/GenBank/DDBJ databases">
        <title>Sequence of Gallionella enrichment culture.</title>
        <authorList>
            <person name="Poehlein A."/>
            <person name="Muehling M."/>
            <person name="Daniel R."/>
        </authorList>
    </citation>
    <scope>NUCLEOTIDE SEQUENCE</scope>
</reference>
<evidence type="ECO:0000313" key="1">
    <source>
        <dbReference type="EMBL" id="OIQ97091.1"/>
    </source>
</evidence>
<accession>A0A1J5S5N3</accession>
<organism evidence="1">
    <name type="scientific">mine drainage metagenome</name>
    <dbReference type="NCBI Taxonomy" id="410659"/>
    <lineage>
        <taxon>unclassified sequences</taxon>
        <taxon>metagenomes</taxon>
        <taxon>ecological metagenomes</taxon>
    </lineage>
</organism>
<dbReference type="AlphaFoldDB" id="A0A1J5S5N3"/>
<sequence length="267" mass="30706">MKCTVITPVGPGHEMLAEACKASVQAAIRNGTGAFDRVDHAVVDDTAAKLGRSAARNGAVWRAVEEGADWVFFLDADDLLCADAFERVSPWITGYDAVWGAICEQRKESDDWTLRARQDEPIESLLQFLEFDPFYALQMGHFVRASVAREIPFDAGMDAGEDFDYYLRVWTHHRCIKVGAPLFINRRWQHSTGPRSASGHDWSRAIRRLRARYILEHRRELRRLLTARDGAAARRDKWRLRRWQVTWLGGAWMRLRAWRPARARSRA</sequence>
<dbReference type="SUPFAM" id="SSF53448">
    <property type="entry name" value="Nucleotide-diphospho-sugar transferases"/>
    <property type="match status" value="1"/>
</dbReference>
<proteinExistence type="predicted"/>
<gene>
    <name evidence="1" type="ORF">GALL_209160</name>
</gene>
<name>A0A1J5S5N3_9ZZZZ</name>
<comment type="caution">
    <text evidence="1">The sequence shown here is derived from an EMBL/GenBank/DDBJ whole genome shotgun (WGS) entry which is preliminary data.</text>
</comment>
<protein>
    <recommendedName>
        <fullName evidence="2">Glycosyl transferase family 2</fullName>
    </recommendedName>
</protein>
<dbReference type="Gene3D" id="3.90.550.10">
    <property type="entry name" value="Spore Coat Polysaccharide Biosynthesis Protein SpsA, Chain A"/>
    <property type="match status" value="1"/>
</dbReference>